<sequence>MIETHRLSRPTCDTVTYDVVGSPRSVDAITYCVVRTLSKVVKTSHILQCYQPYLGRGSTSHDAMQSGVVIWLSEFFKCSTFVDAIKATLAEGRLPLSNYWGNDDLYMHGVTKSLYYYLN</sequence>
<dbReference type="AlphaFoldDB" id="A0A9I9EIS4"/>
<dbReference type="EnsemblPlants" id="MELO3C034337.2.1">
    <property type="protein sequence ID" value="MELO3C034337.2.1"/>
    <property type="gene ID" value="MELO3C034337.2"/>
</dbReference>
<name>A0A9I9EIS4_CUCME</name>
<evidence type="ECO:0000313" key="1">
    <source>
        <dbReference type="EnsemblPlants" id="MELO3C034337.2.1"/>
    </source>
</evidence>
<reference evidence="1" key="1">
    <citation type="submission" date="2023-03" db="UniProtKB">
        <authorList>
            <consortium name="EnsemblPlants"/>
        </authorList>
    </citation>
    <scope>IDENTIFICATION</scope>
</reference>
<proteinExistence type="predicted"/>
<dbReference type="Gramene" id="MELO3C034337.2.1">
    <property type="protein sequence ID" value="MELO3C034337.2.1"/>
    <property type="gene ID" value="MELO3C034337.2"/>
</dbReference>
<organism evidence="1">
    <name type="scientific">Cucumis melo</name>
    <name type="common">Muskmelon</name>
    <dbReference type="NCBI Taxonomy" id="3656"/>
    <lineage>
        <taxon>Eukaryota</taxon>
        <taxon>Viridiplantae</taxon>
        <taxon>Streptophyta</taxon>
        <taxon>Embryophyta</taxon>
        <taxon>Tracheophyta</taxon>
        <taxon>Spermatophyta</taxon>
        <taxon>Magnoliopsida</taxon>
        <taxon>eudicotyledons</taxon>
        <taxon>Gunneridae</taxon>
        <taxon>Pentapetalae</taxon>
        <taxon>rosids</taxon>
        <taxon>fabids</taxon>
        <taxon>Cucurbitales</taxon>
        <taxon>Cucurbitaceae</taxon>
        <taxon>Benincaseae</taxon>
        <taxon>Cucumis</taxon>
    </lineage>
</organism>
<accession>A0A9I9EIS4</accession>
<protein>
    <submittedName>
        <fullName evidence="1">Uncharacterized protein</fullName>
    </submittedName>
</protein>